<dbReference type="Proteomes" id="UP000236291">
    <property type="component" value="Unassembled WGS sequence"/>
</dbReference>
<evidence type="ECO:0000256" key="10">
    <source>
        <dbReference type="SAM" id="Phobius"/>
    </source>
</evidence>
<evidence type="ECO:0000256" key="9">
    <source>
        <dbReference type="SAM" id="MobiDB-lite"/>
    </source>
</evidence>
<comment type="subcellular location">
    <subcellularLocation>
        <location evidence="1">Membrane</location>
        <topology evidence="1">Multi-pass membrane protein</topology>
    </subcellularLocation>
</comment>
<dbReference type="ExpressionAtlas" id="A0A2K3JL60">
    <property type="expression patterns" value="baseline"/>
</dbReference>
<evidence type="ECO:0000256" key="4">
    <source>
        <dbReference type="ARBA" id="ARBA00022692"/>
    </source>
</evidence>
<dbReference type="AlphaFoldDB" id="A0A2K3JL60"/>
<feature type="compositionally biased region" description="Basic and acidic residues" evidence="9">
    <location>
        <begin position="1"/>
        <end position="12"/>
    </location>
</feature>
<proteinExistence type="inferred from homology"/>
<accession>A0A2K3JL60</accession>
<organism evidence="12 13">
    <name type="scientific">Trifolium pratense</name>
    <name type="common">Red clover</name>
    <dbReference type="NCBI Taxonomy" id="57577"/>
    <lineage>
        <taxon>Eukaryota</taxon>
        <taxon>Viridiplantae</taxon>
        <taxon>Streptophyta</taxon>
        <taxon>Embryophyta</taxon>
        <taxon>Tracheophyta</taxon>
        <taxon>Spermatophyta</taxon>
        <taxon>Magnoliopsida</taxon>
        <taxon>eudicotyledons</taxon>
        <taxon>Gunneridae</taxon>
        <taxon>Pentapetalae</taxon>
        <taxon>rosids</taxon>
        <taxon>fabids</taxon>
        <taxon>Fabales</taxon>
        <taxon>Fabaceae</taxon>
        <taxon>Papilionoideae</taxon>
        <taxon>50 kb inversion clade</taxon>
        <taxon>NPAAA clade</taxon>
        <taxon>Hologalegina</taxon>
        <taxon>IRL clade</taxon>
        <taxon>Trifolieae</taxon>
        <taxon>Trifolium</taxon>
    </lineage>
</organism>
<dbReference type="GO" id="GO:0030322">
    <property type="term" value="P:stabilization of membrane potential"/>
    <property type="evidence" value="ECO:0007669"/>
    <property type="project" value="TreeGrafter"/>
</dbReference>
<dbReference type="PRINTS" id="PR01333">
    <property type="entry name" value="2POREKCHANEL"/>
</dbReference>
<dbReference type="PANTHER" id="PTHR11003">
    <property type="entry name" value="POTASSIUM CHANNEL, SUBFAMILY K"/>
    <property type="match status" value="1"/>
</dbReference>
<dbReference type="SUPFAM" id="SSF81324">
    <property type="entry name" value="Voltage-gated potassium channels"/>
    <property type="match status" value="2"/>
</dbReference>
<evidence type="ECO:0000313" key="13">
    <source>
        <dbReference type="Proteomes" id="UP000236291"/>
    </source>
</evidence>
<feature type="domain" description="Potassium channel" evidence="11">
    <location>
        <begin position="52"/>
        <end position="119"/>
    </location>
</feature>
<evidence type="ECO:0000256" key="2">
    <source>
        <dbReference type="ARBA" id="ARBA00010159"/>
    </source>
</evidence>
<keyword evidence="4 10" id="KW-0812">Transmembrane</keyword>
<keyword evidence="8 12" id="KW-0407">Ion channel</keyword>
<evidence type="ECO:0000256" key="1">
    <source>
        <dbReference type="ARBA" id="ARBA00004141"/>
    </source>
</evidence>
<sequence>ELKNETTNDITRDTTVQGNNSEETDPLLDESETPLLPPHHSDTILYRYLLPFIYLGFGVIFYLVNGSLKNTTSSTVTIVDALYFGAVTLSTVGYGDIIPDTAVAKIITSVFILLGFVVSYRLNNVFEHICDTIEASLVRNRDSWNPTLKAWMFDDTEISKRAKFCICVVVIILLIALGTITTHRIEKLHWIDSFYFSVTSVTTVGYGEFSFKTTGGKWWAIIWILIGTTTAASCLTYLSEYYLPRRSGDMTQWILKKKITASDLAAT</sequence>
<dbReference type="GO" id="GO:0015271">
    <property type="term" value="F:outward rectifier potassium channel activity"/>
    <property type="evidence" value="ECO:0007669"/>
    <property type="project" value="TreeGrafter"/>
</dbReference>
<feature type="transmembrane region" description="Helical" evidence="10">
    <location>
        <begin position="76"/>
        <end position="95"/>
    </location>
</feature>
<dbReference type="InterPro" id="IPR003280">
    <property type="entry name" value="2pore_dom_K_chnl"/>
</dbReference>
<dbReference type="STRING" id="57577.A0A2K3JL60"/>
<comment type="caution">
    <text evidence="12">The sequence shown here is derived from an EMBL/GenBank/DDBJ whole genome shotgun (WGS) entry which is preliminary data.</text>
</comment>
<evidence type="ECO:0000256" key="8">
    <source>
        <dbReference type="ARBA" id="ARBA00023303"/>
    </source>
</evidence>
<feature type="transmembrane region" description="Helical" evidence="10">
    <location>
        <begin position="44"/>
        <end position="64"/>
    </location>
</feature>
<evidence type="ECO:0000256" key="6">
    <source>
        <dbReference type="ARBA" id="ARBA00023065"/>
    </source>
</evidence>
<feature type="transmembrane region" description="Helical" evidence="10">
    <location>
        <begin position="218"/>
        <end position="238"/>
    </location>
</feature>
<keyword evidence="5 10" id="KW-1133">Transmembrane helix</keyword>
<evidence type="ECO:0000313" key="12">
    <source>
        <dbReference type="EMBL" id="PNX54754.1"/>
    </source>
</evidence>
<reference evidence="12 13" key="1">
    <citation type="journal article" date="2014" name="Am. J. Bot.">
        <title>Genome assembly and annotation for red clover (Trifolium pratense; Fabaceae).</title>
        <authorList>
            <person name="Istvanek J."/>
            <person name="Jaros M."/>
            <person name="Krenek A."/>
            <person name="Repkova J."/>
        </authorList>
    </citation>
    <scope>NUCLEOTIDE SEQUENCE [LARGE SCALE GENOMIC DNA]</scope>
    <source>
        <strain evidence="13">cv. Tatra</strain>
        <tissue evidence="12">Young leaves</tissue>
    </source>
</reference>
<dbReference type="Pfam" id="PF07885">
    <property type="entry name" value="Ion_trans_2"/>
    <property type="match status" value="2"/>
</dbReference>
<keyword evidence="3" id="KW-0813">Transport</keyword>
<dbReference type="InterPro" id="IPR013099">
    <property type="entry name" value="K_chnl_dom"/>
</dbReference>
<evidence type="ECO:0000259" key="11">
    <source>
        <dbReference type="Pfam" id="PF07885"/>
    </source>
</evidence>
<dbReference type="GO" id="GO:0009705">
    <property type="term" value="C:plant-type vacuole membrane"/>
    <property type="evidence" value="ECO:0007669"/>
    <property type="project" value="TreeGrafter"/>
</dbReference>
<feature type="transmembrane region" description="Helical" evidence="10">
    <location>
        <begin position="101"/>
        <end position="120"/>
    </location>
</feature>
<keyword evidence="7 10" id="KW-0472">Membrane</keyword>
<gene>
    <name evidence="12" type="ORF">L195_g048375</name>
</gene>
<feature type="transmembrane region" description="Helical" evidence="10">
    <location>
        <begin position="162"/>
        <end position="180"/>
    </location>
</feature>
<name>A0A2K3JL60_TRIPR</name>
<feature type="compositionally biased region" description="Acidic residues" evidence="9">
    <location>
        <begin position="22"/>
        <end position="32"/>
    </location>
</feature>
<evidence type="ECO:0000256" key="7">
    <source>
        <dbReference type="ARBA" id="ARBA00023136"/>
    </source>
</evidence>
<feature type="region of interest" description="Disordered" evidence="9">
    <location>
        <begin position="1"/>
        <end position="34"/>
    </location>
</feature>
<feature type="domain" description="Potassium channel" evidence="11">
    <location>
        <begin position="170"/>
        <end position="241"/>
    </location>
</feature>
<evidence type="ECO:0000256" key="3">
    <source>
        <dbReference type="ARBA" id="ARBA00022448"/>
    </source>
</evidence>
<dbReference type="GO" id="GO:0005886">
    <property type="term" value="C:plasma membrane"/>
    <property type="evidence" value="ECO:0007669"/>
    <property type="project" value="TreeGrafter"/>
</dbReference>
<dbReference type="GO" id="GO:0022841">
    <property type="term" value="F:potassium ion leak channel activity"/>
    <property type="evidence" value="ECO:0007669"/>
    <property type="project" value="TreeGrafter"/>
</dbReference>
<keyword evidence="6" id="KW-0406">Ion transport</keyword>
<reference evidence="12 13" key="2">
    <citation type="journal article" date="2017" name="Front. Plant Sci.">
        <title>Gene Classification and Mining of Molecular Markers Useful in Red Clover (Trifolium pratense) Breeding.</title>
        <authorList>
            <person name="Istvanek J."/>
            <person name="Dluhosova J."/>
            <person name="Dluhos P."/>
            <person name="Patkova L."/>
            <person name="Nedelnik J."/>
            <person name="Repkova J."/>
        </authorList>
    </citation>
    <scope>NUCLEOTIDE SEQUENCE [LARGE SCALE GENOMIC DNA]</scope>
    <source>
        <strain evidence="13">cv. Tatra</strain>
        <tissue evidence="12">Young leaves</tissue>
    </source>
</reference>
<protein>
    <submittedName>
        <fullName evidence="12">Two-pore potassium channel 3-like protein</fullName>
    </submittedName>
</protein>
<feature type="non-terminal residue" evidence="12">
    <location>
        <position position="1"/>
    </location>
</feature>
<evidence type="ECO:0000256" key="5">
    <source>
        <dbReference type="ARBA" id="ARBA00022989"/>
    </source>
</evidence>
<dbReference type="PANTHER" id="PTHR11003:SF303">
    <property type="entry name" value="OS01G0696100 PROTEIN"/>
    <property type="match status" value="1"/>
</dbReference>
<dbReference type="Gene3D" id="1.10.287.70">
    <property type="match status" value="2"/>
</dbReference>
<comment type="similarity">
    <text evidence="2">Belongs to the two pore domain potassium channel (TC 1.A.1.7) family.</text>
</comment>
<dbReference type="EMBL" id="ASHM01069080">
    <property type="protein sequence ID" value="PNX54754.1"/>
    <property type="molecule type" value="Genomic_DNA"/>
</dbReference>